<keyword evidence="1" id="KW-0732">Signal</keyword>
<dbReference type="EMBL" id="JAENIO010000005">
    <property type="protein sequence ID" value="MBK1833089.1"/>
    <property type="molecule type" value="Genomic_DNA"/>
</dbReference>
<evidence type="ECO:0000313" key="3">
    <source>
        <dbReference type="Proteomes" id="UP000604083"/>
    </source>
</evidence>
<gene>
    <name evidence="2" type="ORF">JIN78_03365</name>
</gene>
<feature type="chain" id="PRO_5037474634" evidence="1">
    <location>
        <begin position="22"/>
        <end position="56"/>
    </location>
</feature>
<feature type="signal peptide" evidence="1">
    <location>
        <begin position="1"/>
        <end position="21"/>
    </location>
</feature>
<dbReference type="Proteomes" id="UP000604083">
    <property type="component" value="Unassembled WGS sequence"/>
</dbReference>
<name>A0A934VJY5_9BACT</name>
<comment type="caution">
    <text evidence="2">The sequence shown here is derived from an EMBL/GenBank/DDBJ whole genome shotgun (WGS) entry which is preliminary data.</text>
</comment>
<sequence>MKEKKYTILLAAMLAAPFALVSCEKQTEAEERQEEAIEAIEDAGEEVGDAIEDATD</sequence>
<organism evidence="2 3">
    <name type="scientific">Roseibacillus ishigakijimensis</name>
    <dbReference type="NCBI Taxonomy" id="454146"/>
    <lineage>
        <taxon>Bacteria</taxon>
        <taxon>Pseudomonadati</taxon>
        <taxon>Verrucomicrobiota</taxon>
        <taxon>Verrucomicrobiia</taxon>
        <taxon>Verrucomicrobiales</taxon>
        <taxon>Verrucomicrobiaceae</taxon>
        <taxon>Roseibacillus</taxon>
    </lineage>
</organism>
<dbReference type="AlphaFoldDB" id="A0A934VJY5"/>
<accession>A0A934VJY5</accession>
<evidence type="ECO:0000313" key="2">
    <source>
        <dbReference type="EMBL" id="MBK1833089.1"/>
    </source>
</evidence>
<evidence type="ECO:0000256" key="1">
    <source>
        <dbReference type="SAM" id="SignalP"/>
    </source>
</evidence>
<proteinExistence type="predicted"/>
<protein>
    <submittedName>
        <fullName evidence="2">Uncharacterized protein</fullName>
    </submittedName>
</protein>
<reference evidence="2" key="1">
    <citation type="submission" date="2021-01" db="EMBL/GenBank/DDBJ databases">
        <title>Modified the classification status of verrucomicrobia.</title>
        <authorList>
            <person name="Feng X."/>
        </authorList>
    </citation>
    <scope>NUCLEOTIDE SEQUENCE</scope>
    <source>
        <strain evidence="2">KCTC 12986</strain>
    </source>
</reference>
<keyword evidence="3" id="KW-1185">Reference proteome</keyword>
<dbReference type="PROSITE" id="PS51257">
    <property type="entry name" value="PROKAR_LIPOPROTEIN"/>
    <property type="match status" value="1"/>
</dbReference>
<dbReference type="RefSeq" id="WP_200390519.1">
    <property type="nucleotide sequence ID" value="NZ_JAENIO010000005.1"/>
</dbReference>